<evidence type="ECO:0000259" key="1">
    <source>
        <dbReference type="PROSITE" id="PS50943"/>
    </source>
</evidence>
<dbReference type="PROSITE" id="PS50943">
    <property type="entry name" value="HTH_CROC1"/>
    <property type="match status" value="1"/>
</dbReference>
<evidence type="ECO:0000313" key="2">
    <source>
        <dbReference type="EMBL" id="QCP33857.1"/>
    </source>
</evidence>
<reference evidence="2 3" key="1">
    <citation type="submission" date="2019-05" db="EMBL/GenBank/DDBJ databases">
        <title>Complete genome sequencing of Anaerostipes rhamnosivorans.</title>
        <authorList>
            <person name="Bui T.P.N."/>
            <person name="de Vos W.M."/>
        </authorList>
    </citation>
    <scope>NUCLEOTIDE SEQUENCE [LARGE SCALE GENOMIC DNA]</scope>
    <source>
        <strain evidence="2 3">1y2</strain>
    </source>
</reference>
<accession>A0A4P8IBK3</accession>
<proteinExistence type="predicted"/>
<sequence length="116" mass="12963">MKEIERGGIMEKAKILNRLIKEQGYNLRSFASKCNMPYTTLYGIIRNGAGKASVDNVISICRHLGITVEELNNMAEGITSDKTSPSHDDLKTLIARNGKEMSTEDKMELIKMLSEL</sequence>
<protein>
    <submittedName>
        <fullName evidence="2">Helix-turn-helix motif</fullName>
    </submittedName>
</protein>
<dbReference type="EMBL" id="CP040058">
    <property type="protein sequence ID" value="QCP33857.1"/>
    <property type="molecule type" value="Genomic_DNA"/>
</dbReference>
<dbReference type="GO" id="GO:0003677">
    <property type="term" value="F:DNA binding"/>
    <property type="evidence" value="ECO:0007669"/>
    <property type="project" value="InterPro"/>
</dbReference>
<dbReference type="Gene3D" id="1.10.260.40">
    <property type="entry name" value="lambda repressor-like DNA-binding domains"/>
    <property type="match status" value="1"/>
</dbReference>
<dbReference type="SMART" id="SM00530">
    <property type="entry name" value="HTH_XRE"/>
    <property type="match status" value="1"/>
</dbReference>
<gene>
    <name evidence="2" type="ORF">AR1Y2_0403</name>
</gene>
<name>A0A4P8IBK3_9FIRM</name>
<dbReference type="KEGG" id="arf:AR1Y2_0403"/>
<organism evidence="2 3">
    <name type="scientific">Anaerostipes rhamnosivorans</name>
    <dbReference type="NCBI Taxonomy" id="1229621"/>
    <lineage>
        <taxon>Bacteria</taxon>
        <taxon>Bacillati</taxon>
        <taxon>Bacillota</taxon>
        <taxon>Clostridia</taxon>
        <taxon>Lachnospirales</taxon>
        <taxon>Lachnospiraceae</taxon>
        <taxon>Anaerostipes</taxon>
    </lineage>
</organism>
<dbReference type="Pfam" id="PF01381">
    <property type="entry name" value="HTH_3"/>
    <property type="match status" value="1"/>
</dbReference>
<feature type="domain" description="HTH cro/C1-type" evidence="1">
    <location>
        <begin position="16"/>
        <end position="71"/>
    </location>
</feature>
<dbReference type="Proteomes" id="UP000298653">
    <property type="component" value="Chromosome"/>
</dbReference>
<dbReference type="InterPro" id="IPR010982">
    <property type="entry name" value="Lambda_DNA-bd_dom_sf"/>
</dbReference>
<evidence type="ECO:0000313" key="3">
    <source>
        <dbReference type="Proteomes" id="UP000298653"/>
    </source>
</evidence>
<dbReference type="InterPro" id="IPR001387">
    <property type="entry name" value="Cro/C1-type_HTH"/>
</dbReference>
<dbReference type="SUPFAM" id="SSF47413">
    <property type="entry name" value="lambda repressor-like DNA-binding domains"/>
    <property type="match status" value="1"/>
</dbReference>
<keyword evidence="3" id="KW-1185">Reference proteome</keyword>
<dbReference type="AlphaFoldDB" id="A0A4P8IBK3"/>